<sequence>MQLKKLDCQESQHPSSLKYPREEKKHFIVRSSNGFSESQGEVSHQSNGTYAGVVIGNDRNKVQSQPDNNLVGIDEKGKYTSSIVNLPVLDAQVFNPIKKDLCDVGVITCYVRPLDEAARKAISISFDRKLPVQRRLPEKGIDSDASDSSSSKSIDDSMPCMFDVGDINEDVGFGNISFNEAETQFGLTPLDINGYFEMGQNLSIVELLGGLAHSFGPTYAVEQDGLDTTNKFNEELTCQNNEMVVYEGPLGHSDVSHCLSLSLLSLRAKALLNLVLTSGIRSQFPFKAVARNP</sequence>
<dbReference type="EMBL" id="AWUE01022859">
    <property type="protein sequence ID" value="OMO55699.1"/>
    <property type="molecule type" value="Genomic_DNA"/>
</dbReference>
<feature type="region of interest" description="Disordered" evidence="1">
    <location>
        <begin position="1"/>
        <end position="21"/>
    </location>
</feature>
<accession>A0A1R3GC85</accession>
<keyword evidence="3" id="KW-1185">Reference proteome</keyword>
<dbReference type="Proteomes" id="UP000187203">
    <property type="component" value="Unassembled WGS sequence"/>
</dbReference>
<evidence type="ECO:0000313" key="3">
    <source>
        <dbReference type="Proteomes" id="UP000187203"/>
    </source>
</evidence>
<evidence type="ECO:0000256" key="1">
    <source>
        <dbReference type="SAM" id="MobiDB-lite"/>
    </source>
</evidence>
<comment type="caution">
    <text evidence="2">The sequence shown here is derived from an EMBL/GenBank/DDBJ whole genome shotgun (WGS) entry which is preliminary data.</text>
</comment>
<name>A0A1R3GC85_9ROSI</name>
<organism evidence="2 3">
    <name type="scientific">Corchorus olitorius</name>
    <dbReference type="NCBI Taxonomy" id="93759"/>
    <lineage>
        <taxon>Eukaryota</taxon>
        <taxon>Viridiplantae</taxon>
        <taxon>Streptophyta</taxon>
        <taxon>Embryophyta</taxon>
        <taxon>Tracheophyta</taxon>
        <taxon>Spermatophyta</taxon>
        <taxon>Magnoliopsida</taxon>
        <taxon>eudicotyledons</taxon>
        <taxon>Gunneridae</taxon>
        <taxon>Pentapetalae</taxon>
        <taxon>rosids</taxon>
        <taxon>malvids</taxon>
        <taxon>Malvales</taxon>
        <taxon>Malvaceae</taxon>
        <taxon>Grewioideae</taxon>
        <taxon>Apeibeae</taxon>
        <taxon>Corchorus</taxon>
    </lineage>
</organism>
<protein>
    <submittedName>
        <fullName evidence="2">Uncharacterized protein</fullName>
    </submittedName>
</protein>
<reference evidence="3" key="1">
    <citation type="submission" date="2013-09" db="EMBL/GenBank/DDBJ databases">
        <title>Corchorus olitorius genome sequencing.</title>
        <authorList>
            <person name="Alam M."/>
            <person name="Haque M.S."/>
            <person name="Islam M.S."/>
            <person name="Emdad E.M."/>
            <person name="Islam M.M."/>
            <person name="Ahmed B."/>
            <person name="Halim A."/>
            <person name="Hossen Q.M.M."/>
            <person name="Hossain M.Z."/>
            <person name="Ahmed R."/>
            <person name="Khan M.M."/>
            <person name="Islam R."/>
            <person name="Rashid M.M."/>
            <person name="Khan S.A."/>
            <person name="Rahman M.S."/>
            <person name="Alam M."/>
            <person name="Yahiya A.S."/>
            <person name="Khan M.S."/>
            <person name="Azam M.S."/>
            <person name="Haque T."/>
            <person name="Lashkar M.Z.H."/>
            <person name="Akhand A.I."/>
            <person name="Morshed G."/>
            <person name="Roy S."/>
            <person name="Uddin K.S."/>
            <person name="Rabeya T."/>
            <person name="Hossain A.S."/>
            <person name="Chowdhury A."/>
            <person name="Snigdha A.R."/>
            <person name="Mortoza M.S."/>
            <person name="Matin S.A."/>
            <person name="Hoque S.M.E."/>
            <person name="Islam M.K."/>
            <person name="Roy D.K."/>
            <person name="Haider R."/>
            <person name="Moosa M.M."/>
            <person name="Elias S.M."/>
            <person name="Hasan A.M."/>
            <person name="Jahan S."/>
            <person name="Shafiuddin M."/>
            <person name="Mahmood N."/>
            <person name="Shommy N.S."/>
        </authorList>
    </citation>
    <scope>NUCLEOTIDE SEQUENCE [LARGE SCALE GENOMIC DNA]</scope>
    <source>
        <strain evidence="3">cv. O-4</strain>
    </source>
</reference>
<dbReference type="AlphaFoldDB" id="A0A1R3GC85"/>
<feature type="compositionally biased region" description="Basic and acidic residues" evidence="1">
    <location>
        <begin position="1"/>
        <end position="10"/>
    </location>
</feature>
<gene>
    <name evidence="2" type="ORF">COLO4_35888</name>
</gene>
<evidence type="ECO:0000313" key="2">
    <source>
        <dbReference type="EMBL" id="OMO55699.1"/>
    </source>
</evidence>
<proteinExistence type="predicted"/>
<feature type="region of interest" description="Disordered" evidence="1">
    <location>
        <begin position="137"/>
        <end position="156"/>
    </location>
</feature>